<feature type="domain" description="DUF4401" evidence="3">
    <location>
        <begin position="341"/>
        <end position="669"/>
    </location>
</feature>
<feature type="transmembrane region" description="Helical" evidence="1">
    <location>
        <begin position="555"/>
        <end position="574"/>
    </location>
</feature>
<feature type="transmembrane region" description="Helical" evidence="1">
    <location>
        <begin position="401"/>
        <end position="418"/>
    </location>
</feature>
<dbReference type="eggNOG" id="COG4929">
    <property type="taxonomic scope" value="Bacteria"/>
</dbReference>
<feature type="transmembrane region" description="Helical" evidence="1">
    <location>
        <begin position="448"/>
        <end position="467"/>
    </location>
</feature>
<feature type="transmembrane region" description="Helical" evidence="1">
    <location>
        <begin position="168"/>
        <end position="188"/>
    </location>
</feature>
<dbReference type="STRING" id="360910.BAV3379"/>
<evidence type="ECO:0000256" key="1">
    <source>
        <dbReference type="SAM" id="Phobius"/>
    </source>
</evidence>
<reference evidence="4 5" key="1">
    <citation type="journal article" date="2006" name="J. Bacteriol.">
        <title>Comparison of the genome sequence of the poultry pathogen Bordetella avium with those of B. bronchiseptica, B. pertussis, and B. parapertussis reveals extensive diversity in surface structures associated with host interaction.</title>
        <authorList>
            <person name="Sebaihia M."/>
            <person name="Preston A."/>
            <person name="Maskell D.J."/>
            <person name="Kuzmiak H."/>
            <person name="Connell T.D."/>
            <person name="King N.D."/>
            <person name="Orndorff P.E."/>
            <person name="Miyamoto D.M."/>
            <person name="Thomson N.R."/>
            <person name="Harris D."/>
            <person name="Goble A."/>
            <person name="Lord A."/>
            <person name="Murphy L."/>
            <person name="Quail M.A."/>
            <person name="Rutter S."/>
            <person name="Squares R."/>
            <person name="Squares S."/>
            <person name="Woodward J."/>
            <person name="Parkhill J."/>
            <person name="Temple L.M."/>
        </authorList>
    </citation>
    <scope>NUCLEOTIDE SEQUENCE [LARGE SCALE GENOMIC DNA]</scope>
    <source>
        <strain evidence="4 5">197N</strain>
    </source>
</reference>
<dbReference type="InterPro" id="IPR025833">
    <property type="entry name" value="GDYXXLXY"/>
</dbReference>
<feature type="transmembrane region" description="Helical" evidence="1">
    <location>
        <begin position="84"/>
        <end position="107"/>
    </location>
</feature>
<sequence>MQVGTTRQEGSELHVWRQFLGRSTLWLGILLLGSGVICWVAANWPGMGKLYRFTLTQGLLAVSVLVSIWLALRLRGTERLRQQSAGAVLSLSGLLLGALLALLGQIYQTGADSWELFAWWALLLLPWALAAGSQVLWLLWCLIVNMALALGIREHVLPWWERVFDRELIVLLVASVNLLMLGIWEAAARRRHVSARVGPRVLALLALTALVAPLLFNILVDNPRGAAGLAWLLVILGMGYFYQYCRRDLVILAMLAVSVICVSLWVVGEWLLRRDLGAWAALPLAALLMAEAVWAAHWLRRLAASGVSGAKPAVIAVIEAGLSLDPASDRPADVAAPARAPWLVQGLLGLSAWLATLLLLVFLFASGLVRSDQGAIVLGLVLTAAGVAVLRTAAGLFWRQCAIAMAFAGQWLVVYSFFSNESVLNPNLFVVLLALAVYLLAPDVLLRFLSGGLIALGMTGLILQALQPGQGDGLDFWFALDTMQANFLWLPVVVLGAWAAAIAFAANQGWARSRPHLLEPLAWALLVSVQGLVWVASGVGVDQLPALWRLHRLTALLNIAGAVLPAVVAFWLLWPRRQTLTRAMVLLTPLALLVLGLFWMPSPGIAFALTWLLLGFGLNKPRLTGFGVLSLLAYLMLYYYQLQVPLLQKSFWLVGAAVLMLLLRGLVWLLPRRARPPVRVSVSPASPAMRRRVAVVFAGLLLVLGVCNFTIYQREQLLAHGQVVILELAPVDPRSLMQGDYMALRFAASTAINKLRAQQDEPDRDGYVILSLDDRGVAQPRRIQASAQPQEASELALRYRVRPDGVRIITNAYFFPEGEGPRYEGARYGEVRVNDQGTGLLLRLLGEDLQPL</sequence>
<evidence type="ECO:0000259" key="3">
    <source>
        <dbReference type="Pfam" id="PF14351"/>
    </source>
</evidence>
<dbReference type="AlphaFoldDB" id="Q2KTM1"/>
<feature type="transmembrane region" description="Helical" evidence="1">
    <location>
        <begin position="225"/>
        <end position="242"/>
    </location>
</feature>
<feature type="transmembrane region" description="Helical" evidence="1">
    <location>
        <begin position="50"/>
        <end position="72"/>
    </location>
</feature>
<feature type="transmembrane region" description="Helical" evidence="1">
    <location>
        <begin position="113"/>
        <end position="130"/>
    </location>
</feature>
<feature type="transmembrane region" description="Helical" evidence="1">
    <location>
        <begin position="487"/>
        <end position="505"/>
    </location>
</feature>
<evidence type="ECO:0000313" key="5">
    <source>
        <dbReference type="Proteomes" id="UP000001977"/>
    </source>
</evidence>
<feature type="domain" description="DUF2157" evidence="2">
    <location>
        <begin position="21"/>
        <end position="137"/>
    </location>
</feature>
<name>Q2KTM1_BORA1</name>
<keyword evidence="5" id="KW-1185">Reference proteome</keyword>
<dbReference type="Pfam" id="PF14345">
    <property type="entry name" value="GDYXXLXY"/>
    <property type="match status" value="1"/>
</dbReference>
<dbReference type="EMBL" id="AM167904">
    <property type="protein sequence ID" value="CAJ50989.1"/>
    <property type="molecule type" value="Genomic_DNA"/>
</dbReference>
<dbReference type="InterPro" id="IPR025513">
    <property type="entry name" value="DUF4401"/>
</dbReference>
<gene>
    <name evidence="4" type="ordered locus">BAV3379</name>
</gene>
<dbReference type="eggNOG" id="COG4984">
    <property type="taxonomic scope" value="Bacteria"/>
</dbReference>
<dbReference type="Pfam" id="PF09925">
    <property type="entry name" value="DUF2157"/>
    <property type="match status" value="1"/>
</dbReference>
<dbReference type="InterPro" id="IPR018677">
    <property type="entry name" value="DUF2157"/>
</dbReference>
<dbReference type="Pfam" id="PF14351">
    <property type="entry name" value="DUF4401"/>
    <property type="match status" value="1"/>
</dbReference>
<keyword evidence="1" id="KW-0812">Transmembrane</keyword>
<feature type="transmembrane region" description="Helical" evidence="1">
    <location>
        <begin position="347"/>
        <end position="369"/>
    </location>
</feature>
<feature type="transmembrane region" description="Helical" evidence="1">
    <location>
        <begin position="623"/>
        <end position="640"/>
    </location>
</feature>
<dbReference type="Proteomes" id="UP000001977">
    <property type="component" value="Chromosome"/>
</dbReference>
<feature type="transmembrane region" description="Helical" evidence="1">
    <location>
        <begin position="278"/>
        <end position="299"/>
    </location>
</feature>
<feature type="transmembrane region" description="Helical" evidence="1">
    <location>
        <begin position="424"/>
        <end position="441"/>
    </location>
</feature>
<dbReference type="RefSeq" id="WP_012419016.1">
    <property type="nucleotide sequence ID" value="NC_010645.1"/>
</dbReference>
<feature type="transmembrane region" description="Helical" evidence="1">
    <location>
        <begin position="375"/>
        <end position="394"/>
    </location>
</feature>
<dbReference type="KEGG" id="bav:BAV3379"/>
<dbReference type="HOGENOM" id="CLU_335145_0_0_4"/>
<feature type="transmembrane region" description="Helical" evidence="1">
    <location>
        <begin position="586"/>
        <end position="611"/>
    </location>
</feature>
<evidence type="ECO:0000259" key="2">
    <source>
        <dbReference type="Pfam" id="PF09925"/>
    </source>
</evidence>
<protein>
    <submittedName>
        <fullName evidence="4">Membrane protein</fullName>
    </submittedName>
</protein>
<feature type="transmembrane region" description="Helical" evidence="1">
    <location>
        <begin position="517"/>
        <end position="535"/>
    </location>
</feature>
<feature type="transmembrane region" description="Helical" evidence="1">
    <location>
        <begin position="200"/>
        <end position="219"/>
    </location>
</feature>
<accession>Q2KTM1</accession>
<organism evidence="4 5">
    <name type="scientific">Bordetella avium (strain 197N)</name>
    <dbReference type="NCBI Taxonomy" id="360910"/>
    <lineage>
        <taxon>Bacteria</taxon>
        <taxon>Pseudomonadati</taxon>
        <taxon>Pseudomonadota</taxon>
        <taxon>Betaproteobacteria</taxon>
        <taxon>Burkholderiales</taxon>
        <taxon>Alcaligenaceae</taxon>
        <taxon>Bordetella</taxon>
    </lineage>
</organism>
<dbReference type="OrthoDB" id="4868247at2"/>
<keyword evidence="1" id="KW-1133">Transmembrane helix</keyword>
<keyword evidence="1" id="KW-0472">Membrane</keyword>
<evidence type="ECO:0000313" key="4">
    <source>
        <dbReference type="EMBL" id="CAJ50989.1"/>
    </source>
</evidence>
<feature type="transmembrane region" description="Helical" evidence="1">
    <location>
        <begin position="652"/>
        <end position="671"/>
    </location>
</feature>
<proteinExistence type="predicted"/>
<feature type="transmembrane region" description="Helical" evidence="1">
    <location>
        <begin position="25"/>
        <end position="44"/>
    </location>
</feature>
<feature type="transmembrane region" description="Helical" evidence="1">
    <location>
        <begin position="249"/>
        <end position="272"/>
    </location>
</feature>
<feature type="transmembrane region" description="Helical" evidence="1">
    <location>
        <begin position="691"/>
        <end position="712"/>
    </location>
</feature>